<reference evidence="1" key="1">
    <citation type="submission" date="2015-10" db="EMBL/GenBank/DDBJ databases">
        <title>Biosynthesis of SCL-MCL polyhydroxyalkanoates by metagenomic clones in Pseudomonas putida.</title>
        <authorList>
            <person name="Cheng J."/>
            <person name="Charles T.C."/>
        </authorList>
    </citation>
    <scope>NUCLEOTIDE SEQUENCE</scope>
</reference>
<accession>A0A0U3TSA9</accession>
<protein>
    <submittedName>
        <fullName evidence="1">Uncharacterized protein</fullName>
    </submittedName>
</protein>
<organism evidence="1">
    <name type="scientific">uncultured bacterium P1N3</name>
    <dbReference type="NCBI Taxonomy" id="1748283"/>
    <lineage>
        <taxon>Bacteria</taxon>
        <taxon>environmental samples</taxon>
    </lineage>
</organism>
<evidence type="ECO:0000313" key="1">
    <source>
        <dbReference type="EMBL" id="ALV86705.1"/>
    </source>
</evidence>
<name>A0A0U3TSA9_9BACT</name>
<sequence length="91" mass="9985">MNCEAIHCAETKTVRFAIYPDGLDGPRIMAHVSDTALRGLCDSPDEDLDLPGTCEAYFDCIEAKALERYRAAPSMPIVLGPADLRECALFH</sequence>
<dbReference type="AlphaFoldDB" id="A0A0U3TSA9"/>
<dbReference type="EMBL" id="KT944273">
    <property type="protein sequence ID" value="ALV86705.1"/>
    <property type="molecule type" value="Genomic_DNA"/>
</dbReference>
<proteinExistence type="predicted"/>